<dbReference type="InterPro" id="IPR006671">
    <property type="entry name" value="Cyclin_N"/>
</dbReference>
<keyword evidence="4" id="KW-1185">Reference proteome</keyword>
<keyword evidence="1" id="KW-0195">Cyclin</keyword>
<dbReference type="SUPFAM" id="SSF47954">
    <property type="entry name" value="Cyclin-like"/>
    <property type="match status" value="1"/>
</dbReference>
<sequence length="173" mass="19830">MMLCLALAPTKLPVRQPIPESLIEFTIKRIRSTITCEDTNVANHPRSFSPSLSKLVRRVIRQCSVGISTLLIALIYVDRLQTHLPVQAVGTPTTGHRIFLASILIASKFHDDSSLWCVDVANLVGRYWDLVEITEMERVFLDYVKFDLWVDRKQLTNYVKNENIELDINSLYL</sequence>
<accession>A0ABR2VN28</accession>
<dbReference type="Pfam" id="PF00134">
    <property type="entry name" value="Cyclin_N"/>
    <property type="match status" value="1"/>
</dbReference>
<comment type="caution">
    <text evidence="3">The sequence shown here is derived from an EMBL/GenBank/DDBJ whole genome shotgun (WGS) entry which is preliminary data.</text>
</comment>
<dbReference type="InterPro" id="IPR013922">
    <property type="entry name" value="Cyclin_PHO80-like"/>
</dbReference>
<dbReference type="Proteomes" id="UP001479436">
    <property type="component" value="Unassembled WGS sequence"/>
</dbReference>
<dbReference type="Gene3D" id="1.10.472.10">
    <property type="entry name" value="Cyclin-like"/>
    <property type="match status" value="1"/>
</dbReference>
<dbReference type="SMART" id="SM00385">
    <property type="entry name" value="CYCLIN"/>
    <property type="match status" value="1"/>
</dbReference>
<dbReference type="EMBL" id="JASJQH010008971">
    <property type="protein sequence ID" value="KAK9685625.1"/>
    <property type="molecule type" value="Genomic_DNA"/>
</dbReference>
<feature type="domain" description="Cyclin-like" evidence="2">
    <location>
        <begin position="54"/>
        <end position="142"/>
    </location>
</feature>
<dbReference type="PANTHER" id="PTHR15615">
    <property type="match status" value="1"/>
</dbReference>
<name>A0ABR2VN28_9FUNG</name>
<dbReference type="InterPro" id="IPR036915">
    <property type="entry name" value="Cyclin-like_sf"/>
</dbReference>
<evidence type="ECO:0000259" key="2">
    <source>
        <dbReference type="SMART" id="SM00385"/>
    </source>
</evidence>
<evidence type="ECO:0000313" key="3">
    <source>
        <dbReference type="EMBL" id="KAK9685625.1"/>
    </source>
</evidence>
<organism evidence="3 4">
    <name type="scientific">Basidiobolus ranarum</name>
    <dbReference type="NCBI Taxonomy" id="34480"/>
    <lineage>
        <taxon>Eukaryota</taxon>
        <taxon>Fungi</taxon>
        <taxon>Fungi incertae sedis</taxon>
        <taxon>Zoopagomycota</taxon>
        <taxon>Entomophthoromycotina</taxon>
        <taxon>Basidiobolomycetes</taxon>
        <taxon>Basidiobolales</taxon>
        <taxon>Basidiobolaceae</taxon>
        <taxon>Basidiobolus</taxon>
    </lineage>
</organism>
<evidence type="ECO:0000256" key="1">
    <source>
        <dbReference type="RuleBase" id="RU000383"/>
    </source>
</evidence>
<dbReference type="CDD" id="cd20557">
    <property type="entry name" value="CYCLIN_ScPCL1-like"/>
    <property type="match status" value="1"/>
</dbReference>
<comment type="similarity">
    <text evidence="1">Belongs to the cyclin family.</text>
</comment>
<evidence type="ECO:0000313" key="4">
    <source>
        <dbReference type="Proteomes" id="UP001479436"/>
    </source>
</evidence>
<reference evidence="3 4" key="1">
    <citation type="submission" date="2023-04" db="EMBL/GenBank/DDBJ databases">
        <title>Genome of Basidiobolus ranarum AG-B5.</title>
        <authorList>
            <person name="Stajich J.E."/>
            <person name="Carter-House D."/>
            <person name="Gryganskyi A."/>
        </authorList>
    </citation>
    <scope>NUCLEOTIDE SEQUENCE [LARGE SCALE GENOMIC DNA]</scope>
    <source>
        <strain evidence="3 4">AG-B5</strain>
    </source>
</reference>
<protein>
    <recommendedName>
        <fullName evidence="2">Cyclin-like domain-containing protein</fullName>
    </recommendedName>
</protein>
<proteinExistence type="inferred from homology"/>
<dbReference type="InterPro" id="IPR013763">
    <property type="entry name" value="Cyclin-like_dom"/>
</dbReference>
<gene>
    <name evidence="3" type="ORF">K7432_015444</name>
</gene>
<dbReference type="PANTHER" id="PTHR15615:SF10">
    <property type="entry name" value="PHO85 CYCLIN-2-RELATED"/>
    <property type="match status" value="1"/>
</dbReference>